<organism evidence="1 3">
    <name type="scientific">Phascolarctos cinereus</name>
    <name type="common">Koala</name>
    <dbReference type="NCBI Taxonomy" id="38626"/>
    <lineage>
        <taxon>Eukaryota</taxon>
        <taxon>Metazoa</taxon>
        <taxon>Chordata</taxon>
        <taxon>Craniata</taxon>
        <taxon>Vertebrata</taxon>
        <taxon>Euteleostomi</taxon>
        <taxon>Mammalia</taxon>
        <taxon>Metatheria</taxon>
        <taxon>Diprotodontia</taxon>
        <taxon>Phascolarctidae</taxon>
        <taxon>Phascolarctos</taxon>
    </lineage>
</organism>
<dbReference type="CTD" id="101646355"/>
<sequence>MAYGLPRKHTVKSVLHRSCYNVQEPWELALLTKALYNNIACIGVPLFEDIIYGTPFKINPGKKTEDVLLPTAETIEIEKAYELKHLNEIELQKNAAEQIQSLLKDKKIGLRRPLPPKK</sequence>
<dbReference type="RefSeq" id="XP_020844238.1">
    <property type="nucleotide sequence ID" value="XM_020988579.1"/>
</dbReference>
<dbReference type="InterPro" id="IPR027825">
    <property type="entry name" value="DUF4522"/>
</dbReference>
<dbReference type="PANTHER" id="PTHR38002">
    <property type="entry name" value="C4ORF36 ISOFORM 11"/>
    <property type="match status" value="1"/>
</dbReference>
<dbReference type="Proteomes" id="UP000515140">
    <property type="component" value="Unplaced"/>
</dbReference>
<dbReference type="GeneID" id="110209850"/>
<protein>
    <submittedName>
        <fullName evidence="2 3">Uncharacterized protein C4orf36 homolog</fullName>
    </submittedName>
</protein>
<dbReference type="AlphaFoldDB" id="A0A6P5KFD9"/>
<dbReference type="OMA" id="YEVQEPW"/>
<dbReference type="RefSeq" id="XP_020844237.1">
    <property type="nucleotide sequence ID" value="XM_020988578.1"/>
</dbReference>
<gene>
    <name evidence="2 3" type="primary">CUNH4orf36</name>
</gene>
<keyword evidence="1" id="KW-1185">Reference proteome</keyword>
<evidence type="ECO:0000313" key="1">
    <source>
        <dbReference type="Proteomes" id="UP000515140"/>
    </source>
</evidence>
<dbReference type="Pfam" id="PF15022">
    <property type="entry name" value="DUF4522"/>
    <property type="match status" value="1"/>
</dbReference>
<proteinExistence type="predicted"/>
<evidence type="ECO:0000313" key="2">
    <source>
        <dbReference type="RefSeq" id="XP_020844237.1"/>
    </source>
</evidence>
<reference evidence="2 3" key="1">
    <citation type="submission" date="2025-04" db="UniProtKB">
        <authorList>
            <consortium name="RefSeq"/>
        </authorList>
    </citation>
    <scope>IDENTIFICATION</scope>
    <source>
        <tissue evidence="2 3">Spleen</tissue>
    </source>
</reference>
<dbReference type="GeneTree" id="ENSGT00390000015549"/>
<dbReference type="PANTHER" id="PTHR38002:SF1">
    <property type="entry name" value="CHROMOSOME 4 OPEN READING FRAME 36"/>
    <property type="match status" value="1"/>
</dbReference>
<name>A0A6P5KFD9_PHACI</name>
<evidence type="ECO:0000313" key="3">
    <source>
        <dbReference type="RefSeq" id="XP_020844238.1"/>
    </source>
</evidence>
<accession>A0A6P5KFD9</accession>
<dbReference type="KEGG" id="pcw:110209850"/>